<evidence type="ECO:0000313" key="4">
    <source>
        <dbReference type="Proteomes" id="UP001347796"/>
    </source>
</evidence>
<dbReference type="Proteomes" id="UP001347796">
    <property type="component" value="Unassembled WGS sequence"/>
</dbReference>
<evidence type="ECO:0000259" key="2">
    <source>
        <dbReference type="PROSITE" id="PS50053"/>
    </source>
</evidence>
<dbReference type="SUPFAM" id="SSF54236">
    <property type="entry name" value="Ubiquitin-like"/>
    <property type="match status" value="1"/>
</dbReference>
<dbReference type="InterPro" id="IPR000626">
    <property type="entry name" value="Ubiquitin-like_dom"/>
</dbReference>
<accession>A0AAN8G9Z0</accession>
<dbReference type="AlphaFoldDB" id="A0AAN8G9Z0"/>
<dbReference type="GO" id="GO:0045296">
    <property type="term" value="F:cadherin binding"/>
    <property type="evidence" value="ECO:0007669"/>
    <property type="project" value="TreeGrafter"/>
</dbReference>
<dbReference type="GO" id="GO:0003723">
    <property type="term" value="F:RNA binding"/>
    <property type="evidence" value="ECO:0007669"/>
    <property type="project" value="TreeGrafter"/>
</dbReference>
<name>A0AAN8G9Z0_PATCE</name>
<feature type="domain" description="Ubiquitin-like" evidence="2">
    <location>
        <begin position="64"/>
        <end position="133"/>
    </location>
</feature>
<comment type="caution">
    <text evidence="3">The sequence shown here is derived from an EMBL/GenBank/DDBJ whole genome shotgun (WGS) entry which is preliminary data.</text>
</comment>
<dbReference type="Pfam" id="PF00240">
    <property type="entry name" value="ubiquitin"/>
    <property type="match status" value="1"/>
</dbReference>
<dbReference type="SMART" id="SM00213">
    <property type="entry name" value="UBQ"/>
    <property type="match status" value="1"/>
</dbReference>
<gene>
    <name evidence="3" type="ORF">SNE40_020199</name>
</gene>
<reference evidence="3 4" key="1">
    <citation type="submission" date="2024-01" db="EMBL/GenBank/DDBJ databases">
        <title>The genome of the rayed Mediterranean limpet Patella caerulea (Linnaeus, 1758).</title>
        <authorList>
            <person name="Anh-Thu Weber A."/>
            <person name="Halstead-Nussloch G."/>
        </authorList>
    </citation>
    <scope>NUCLEOTIDE SEQUENCE [LARGE SCALE GENOMIC DNA]</scope>
    <source>
        <strain evidence="3">AATW-2023a</strain>
        <tissue evidence="3">Whole specimen</tissue>
    </source>
</reference>
<feature type="compositionally biased region" description="Polar residues" evidence="1">
    <location>
        <begin position="1"/>
        <end position="10"/>
    </location>
</feature>
<dbReference type="InterPro" id="IPR057455">
    <property type="entry name" value="UBFD1_C"/>
</dbReference>
<dbReference type="InterPro" id="IPR039120">
    <property type="entry name" value="UBFD1"/>
</dbReference>
<dbReference type="CDD" id="cd17047">
    <property type="entry name" value="Ubl_UBFD1"/>
    <property type="match status" value="1"/>
</dbReference>
<dbReference type="PANTHER" id="PTHR16470:SF0">
    <property type="entry name" value="UBIQUITIN DOMAIN-CONTAINING PROTEIN UBFD1"/>
    <property type="match status" value="1"/>
</dbReference>
<keyword evidence="4" id="KW-1185">Reference proteome</keyword>
<feature type="compositionally biased region" description="Polar residues" evidence="1">
    <location>
        <begin position="27"/>
        <end position="39"/>
    </location>
</feature>
<evidence type="ECO:0000256" key="1">
    <source>
        <dbReference type="SAM" id="MobiDB-lite"/>
    </source>
</evidence>
<proteinExistence type="predicted"/>
<dbReference type="Pfam" id="PF25343">
    <property type="entry name" value="PH_UBFD1_C"/>
    <property type="match status" value="1"/>
</dbReference>
<dbReference type="InterPro" id="IPR029071">
    <property type="entry name" value="Ubiquitin-like_domsf"/>
</dbReference>
<dbReference type="PANTHER" id="PTHR16470">
    <property type="entry name" value="UBIQUITIN DOMAIN-CONTAINING PROTEIN UBFD1"/>
    <property type="match status" value="1"/>
</dbReference>
<feature type="compositionally biased region" description="Acidic residues" evidence="1">
    <location>
        <begin position="17"/>
        <end position="26"/>
    </location>
</feature>
<protein>
    <recommendedName>
        <fullName evidence="2">Ubiquitin-like domain-containing protein</fullName>
    </recommendedName>
</protein>
<evidence type="ECO:0000313" key="3">
    <source>
        <dbReference type="EMBL" id="KAK6169078.1"/>
    </source>
</evidence>
<dbReference type="EMBL" id="JAZGQO010000015">
    <property type="protein sequence ID" value="KAK6169078.1"/>
    <property type="molecule type" value="Genomic_DNA"/>
</dbReference>
<feature type="region of interest" description="Disordered" evidence="1">
    <location>
        <begin position="1"/>
        <end position="46"/>
    </location>
</feature>
<dbReference type="Gene3D" id="3.10.20.90">
    <property type="entry name" value="Phosphatidylinositol 3-kinase Catalytic Subunit, Chain A, domain 1"/>
    <property type="match status" value="1"/>
</dbReference>
<sequence length="291" mass="32422">MASTADTTEVCTPVDDTPTELNEDDLTSNTCSNNDTKPTNDPGGCLTDTGKIVTQETGDQNLEERVNFKVIYNKSKYDVNFGLDETVKELKEHIQTLTGVPQAMQKLMFRGLAKDELTLRELKVTKGAKIMVVGSTLNDVLSVSAPSKKELAEAAKAEASAKEPFSEMKQHKKVLDKYGKPEDITPGYRNRKEPLPTVPLSGMYNKSGGKVRLTFKLESDQLWIGTKERTDKIPMNSIKAVVSEPIKGHEDYHLMGIQLGPTEASRYWIYWVPAQYADSVKDSILGKWQLF</sequence>
<organism evidence="3 4">
    <name type="scientific">Patella caerulea</name>
    <name type="common">Rayed Mediterranean limpet</name>
    <dbReference type="NCBI Taxonomy" id="87958"/>
    <lineage>
        <taxon>Eukaryota</taxon>
        <taxon>Metazoa</taxon>
        <taxon>Spiralia</taxon>
        <taxon>Lophotrochozoa</taxon>
        <taxon>Mollusca</taxon>
        <taxon>Gastropoda</taxon>
        <taxon>Patellogastropoda</taxon>
        <taxon>Patelloidea</taxon>
        <taxon>Patellidae</taxon>
        <taxon>Patella</taxon>
    </lineage>
</organism>
<dbReference type="PROSITE" id="PS50053">
    <property type="entry name" value="UBIQUITIN_2"/>
    <property type="match status" value="1"/>
</dbReference>